<dbReference type="RefSeq" id="XP_015176085.1">
    <property type="nucleotide sequence ID" value="XM_015320599.1"/>
</dbReference>
<dbReference type="GeneID" id="107066202"/>
<gene>
    <name evidence="3 4" type="primary">LOC107066202</name>
</gene>
<dbReference type="RefSeq" id="XP_015176086.1">
    <property type="nucleotide sequence ID" value="XM_015320600.1"/>
</dbReference>
<accession>A0ABM1I798</accession>
<evidence type="ECO:0000256" key="1">
    <source>
        <dbReference type="SAM" id="Coils"/>
    </source>
</evidence>
<proteinExistence type="predicted"/>
<keyword evidence="2" id="KW-1185">Reference proteome</keyword>
<sequence>MHSAKTLLPYISNMEEVESLKGLLQKRRNICREKFKNNKEQQLEEYKNLMNELKTLRNESMEYQEIISKNCNYLITHENAIKKLLFESKNTQGLPISHECHRQSVEFFSNALEFLNNFQAANGPLEILQNDNIDAEKIVNNIVTCTNHVSNEFYKAKSAFLQIEQVKNNIDFLCNLNIISDDENEEVNSSDSQSVDLIH</sequence>
<organism evidence="2 3">
    <name type="scientific">Polistes dominula</name>
    <name type="common">European paper wasp</name>
    <name type="synonym">Vespa dominula</name>
    <dbReference type="NCBI Taxonomy" id="743375"/>
    <lineage>
        <taxon>Eukaryota</taxon>
        <taxon>Metazoa</taxon>
        <taxon>Ecdysozoa</taxon>
        <taxon>Arthropoda</taxon>
        <taxon>Hexapoda</taxon>
        <taxon>Insecta</taxon>
        <taxon>Pterygota</taxon>
        <taxon>Neoptera</taxon>
        <taxon>Endopterygota</taxon>
        <taxon>Hymenoptera</taxon>
        <taxon>Apocrita</taxon>
        <taxon>Aculeata</taxon>
        <taxon>Vespoidea</taxon>
        <taxon>Vespidae</taxon>
        <taxon>Polistinae</taxon>
        <taxon>Polistini</taxon>
        <taxon>Polistes</taxon>
    </lineage>
</organism>
<evidence type="ECO:0000313" key="4">
    <source>
        <dbReference type="RefSeq" id="XP_015176086.1"/>
    </source>
</evidence>
<protein>
    <submittedName>
        <fullName evidence="3 4">Uncharacterized protein LOC107066202 isoform X1</fullName>
    </submittedName>
</protein>
<feature type="coiled-coil region" evidence="1">
    <location>
        <begin position="32"/>
        <end position="66"/>
    </location>
</feature>
<name>A0ABM1I798_POLDO</name>
<reference evidence="3 4" key="1">
    <citation type="submission" date="2025-05" db="UniProtKB">
        <authorList>
            <consortium name="RefSeq"/>
        </authorList>
    </citation>
    <scope>IDENTIFICATION</scope>
    <source>
        <tissue evidence="3 4">Whole body</tissue>
    </source>
</reference>
<keyword evidence="1" id="KW-0175">Coiled coil</keyword>
<dbReference type="Proteomes" id="UP000694924">
    <property type="component" value="Unplaced"/>
</dbReference>
<evidence type="ECO:0000313" key="2">
    <source>
        <dbReference type="Proteomes" id="UP000694924"/>
    </source>
</evidence>
<evidence type="ECO:0000313" key="3">
    <source>
        <dbReference type="RefSeq" id="XP_015176085.1"/>
    </source>
</evidence>